<proteinExistence type="predicted"/>
<keyword evidence="1" id="KW-0812">Transmembrane</keyword>
<dbReference type="AlphaFoldDB" id="C5BLY8"/>
<keyword evidence="3" id="KW-1185">Reference proteome</keyword>
<accession>C5BLY8</accession>
<reference evidence="2 3" key="1">
    <citation type="journal article" date="2009" name="PLoS ONE">
        <title>The complete genome of Teredinibacter turnerae T7901: an intracellular endosymbiont of marine wood-boring bivalves (shipworms).</title>
        <authorList>
            <person name="Yang J.C."/>
            <person name="Madupu R."/>
            <person name="Durkin A.S."/>
            <person name="Ekborg N.A."/>
            <person name="Pedamallu C.S."/>
            <person name="Hostetler J.B."/>
            <person name="Radune D."/>
            <person name="Toms B.S."/>
            <person name="Henrissat B."/>
            <person name="Coutinho P.M."/>
            <person name="Schwarz S."/>
            <person name="Field L."/>
            <person name="Trindade-Silva A.E."/>
            <person name="Soares C.A.G."/>
            <person name="Elshahawi S."/>
            <person name="Hanora A."/>
            <person name="Schmidt E.W."/>
            <person name="Haygood M.G."/>
            <person name="Posfai J."/>
            <person name="Benner J."/>
            <person name="Madinger C."/>
            <person name="Nove J."/>
            <person name="Anton B."/>
            <person name="Chaudhary K."/>
            <person name="Foster J."/>
            <person name="Holman A."/>
            <person name="Kumar S."/>
            <person name="Lessard P.A."/>
            <person name="Luyten Y.A."/>
            <person name="Slatko B."/>
            <person name="Wood N."/>
            <person name="Wu B."/>
            <person name="Teplitski M."/>
            <person name="Mougous J.D."/>
            <person name="Ward N."/>
            <person name="Eisen J.A."/>
            <person name="Badger J.H."/>
            <person name="Distel D.L."/>
        </authorList>
    </citation>
    <scope>NUCLEOTIDE SEQUENCE [LARGE SCALE GENOMIC DNA]</scope>
    <source>
        <strain evidence="3">ATCC 39867 / T7901</strain>
    </source>
</reference>
<feature type="transmembrane region" description="Helical" evidence="1">
    <location>
        <begin position="6"/>
        <end position="27"/>
    </location>
</feature>
<evidence type="ECO:0000313" key="3">
    <source>
        <dbReference type="Proteomes" id="UP000009080"/>
    </source>
</evidence>
<evidence type="ECO:0000256" key="1">
    <source>
        <dbReference type="SAM" id="Phobius"/>
    </source>
</evidence>
<keyword evidence="1" id="KW-1133">Transmembrane helix</keyword>
<gene>
    <name evidence="2" type="ordered locus">TERTU_2664</name>
</gene>
<dbReference type="KEGG" id="ttu:TERTU_2664"/>
<dbReference type="STRING" id="377629.TERTU_2664"/>
<name>C5BLY8_TERTT</name>
<evidence type="ECO:0000313" key="2">
    <source>
        <dbReference type="EMBL" id="ACR13962.1"/>
    </source>
</evidence>
<dbReference type="EMBL" id="CP001614">
    <property type="protein sequence ID" value="ACR13962.1"/>
    <property type="molecule type" value="Genomic_DNA"/>
</dbReference>
<organism evidence="2 3">
    <name type="scientific">Teredinibacter turnerae (strain ATCC 39867 / T7901)</name>
    <dbReference type="NCBI Taxonomy" id="377629"/>
    <lineage>
        <taxon>Bacteria</taxon>
        <taxon>Pseudomonadati</taxon>
        <taxon>Pseudomonadota</taxon>
        <taxon>Gammaproteobacteria</taxon>
        <taxon>Cellvibrionales</taxon>
        <taxon>Cellvibrionaceae</taxon>
        <taxon>Teredinibacter</taxon>
    </lineage>
</organism>
<dbReference type="HOGENOM" id="CLU_3349725_0_0_6"/>
<keyword evidence="1" id="KW-0472">Membrane</keyword>
<protein>
    <submittedName>
        <fullName evidence="2">Uncharacterized protein</fullName>
    </submittedName>
</protein>
<sequence length="37" mass="4349">MLLSVIFPMVLVVLGYLGYTESFVAWLKYHVEFWLAL</sequence>
<dbReference type="Proteomes" id="UP000009080">
    <property type="component" value="Chromosome"/>
</dbReference>